<evidence type="ECO:0000313" key="2">
    <source>
        <dbReference type="Proteomes" id="UP001055439"/>
    </source>
</evidence>
<accession>A0A9E7JV06</accession>
<dbReference type="EMBL" id="CP097505">
    <property type="protein sequence ID" value="URD93494.1"/>
    <property type="molecule type" value="Genomic_DNA"/>
</dbReference>
<proteinExistence type="predicted"/>
<protein>
    <submittedName>
        <fullName evidence="1">Uncharacterized protein</fullName>
    </submittedName>
</protein>
<keyword evidence="2" id="KW-1185">Reference proteome</keyword>
<name>A0A9E7JV06_9LILI</name>
<dbReference type="Proteomes" id="UP001055439">
    <property type="component" value="Chromosome 3"/>
</dbReference>
<organism evidence="1 2">
    <name type="scientific">Musa troglodytarum</name>
    <name type="common">fe'i banana</name>
    <dbReference type="NCBI Taxonomy" id="320322"/>
    <lineage>
        <taxon>Eukaryota</taxon>
        <taxon>Viridiplantae</taxon>
        <taxon>Streptophyta</taxon>
        <taxon>Embryophyta</taxon>
        <taxon>Tracheophyta</taxon>
        <taxon>Spermatophyta</taxon>
        <taxon>Magnoliopsida</taxon>
        <taxon>Liliopsida</taxon>
        <taxon>Zingiberales</taxon>
        <taxon>Musaceae</taxon>
        <taxon>Musa</taxon>
    </lineage>
</organism>
<dbReference type="OrthoDB" id="10502753at2759"/>
<dbReference type="AlphaFoldDB" id="A0A9E7JV06"/>
<evidence type="ECO:0000313" key="1">
    <source>
        <dbReference type="EMBL" id="URD93494.1"/>
    </source>
</evidence>
<sequence>MWAMSDEKPPAEICKGVNGDGNVVLREDNRRSAEVMKGDFFIRSDAKIFLGLNIKLMFLWSGGIGRRKPNPWQILETVNKAYAMWRLRLS</sequence>
<reference evidence="1" key="1">
    <citation type="submission" date="2022-05" db="EMBL/GenBank/DDBJ databases">
        <title>The Musa troglodytarum L. genome provides insights into the mechanism of non-climacteric behaviour and enrichment of carotenoids.</title>
        <authorList>
            <person name="Wang J."/>
        </authorList>
    </citation>
    <scope>NUCLEOTIDE SEQUENCE</scope>
    <source>
        <tissue evidence="1">Leaf</tissue>
    </source>
</reference>
<gene>
    <name evidence="1" type="ORF">MUK42_33130</name>
</gene>